<feature type="region of interest" description="Disordered" evidence="1">
    <location>
        <begin position="33"/>
        <end position="72"/>
    </location>
</feature>
<proteinExistence type="predicted"/>
<keyword evidence="2" id="KW-0472">Membrane</keyword>
<keyword evidence="4" id="KW-1185">Reference proteome</keyword>
<sequence length="72" mass="7493">MAVDFYLAIRLLFTILALILTSVIVRLQGANREQPWESPVAELARESSPGDKEGAAASGGDQGSQGGEGSSC</sequence>
<evidence type="ECO:0000313" key="3">
    <source>
        <dbReference type="EMBL" id="KQK76353.1"/>
    </source>
</evidence>
<keyword evidence="2" id="KW-1133">Transmembrane helix</keyword>
<feature type="compositionally biased region" description="Gly residues" evidence="1">
    <location>
        <begin position="60"/>
        <end position="72"/>
    </location>
</feature>
<accession>A0A0Q3QTA8</accession>
<dbReference type="Proteomes" id="UP000051836">
    <property type="component" value="Unassembled WGS sequence"/>
</dbReference>
<feature type="compositionally biased region" description="Basic and acidic residues" evidence="1">
    <location>
        <begin position="43"/>
        <end position="54"/>
    </location>
</feature>
<protein>
    <submittedName>
        <fullName evidence="3">Uncharacterized protein</fullName>
    </submittedName>
</protein>
<dbReference type="EMBL" id="LMAW01002860">
    <property type="protein sequence ID" value="KQK76353.1"/>
    <property type="molecule type" value="Genomic_DNA"/>
</dbReference>
<comment type="caution">
    <text evidence="3">The sequence shown here is derived from an EMBL/GenBank/DDBJ whole genome shotgun (WGS) entry which is preliminary data.</text>
</comment>
<organism evidence="3 4">
    <name type="scientific">Amazona aestiva</name>
    <name type="common">Blue-fronted Amazon parrot</name>
    <dbReference type="NCBI Taxonomy" id="12930"/>
    <lineage>
        <taxon>Eukaryota</taxon>
        <taxon>Metazoa</taxon>
        <taxon>Chordata</taxon>
        <taxon>Craniata</taxon>
        <taxon>Vertebrata</taxon>
        <taxon>Euteleostomi</taxon>
        <taxon>Archelosauria</taxon>
        <taxon>Archosauria</taxon>
        <taxon>Dinosauria</taxon>
        <taxon>Saurischia</taxon>
        <taxon>Theropoda</taxon>
        <taxon>Coelurosauria</taxon>
        <taxon>Aves</taxon>
        <taxon>Neognathae</taxon>
        <taxon>Neoaves</taxon>
        <taxon>Telluraves</taxon>
        <taxon>Australaves</taxon>
        <taxon>Psittaciformes</taxon>
        <taxon>Psittacidae</taxon>
        <taxon>Amazona</taxon>
    </lineage>
</organism>
<evidence type="ECO:0000256" key="2">
    <source>
        <dbReference type="SAM" id="Phobius"/>
    </source>
</evidence>
<feature type="transmembrane region" description="Helical" evidence="2">
    <location>
        <begin position="6"/>
        <end position="25"/>
    </location>
</feature>
<reference evidence="3 4" key="1">
    <citation type="submission" date="2015-10" db="EMBL/GenBank/DDBJ databases">
        <authorList>
            <person name="Gilbert D.G."/>
        </authorList>
    </citation>
    <scope>NUCLEOTIDE SEQUENCE [LARGE SCALE GENOMIC DNA]</scope>
    <source>
        <strain evidence="3">FVVF132</strain>
    </source>
</reference>
<evidence type="ECO:0000256" key="1">
    <source>
        <dbReference type="SAM" id="MobiDB-lite"/>
    </source>
</evidence>
<keyword evidence="2" id="KW-0812">Transmembrane</keyword>
<name>A0A0Q3QTA8_AMAAE</name>
<dbReference type="AlphaFoldDB" id="A0A0Q3QTA8"/>
<dbReference type="OrthoDB" id="5983600at2759"/>
<evidence type="ECO:0000313" key="4">
    <source>
        <dbReference type="Proteomes" id="UP000051836"/>
    </source>
</evidence>
<gene>
    <name evidence="3" type="ORF">AAES_136242</name>
</gene>